<keyword evidence="7" id="KW-1185">Reference proteome</keyword>
<dbReference type="GO" id="GO:0005634">
    <property type="term" value="C:nucleus"/>
    <property type="evidence" value="ECO:0007669"/>
    <property type="project" value="UniProtKB-SubCell"/>
</dbReference>
<organism evidence="6 7">
    <name type="scientific">Plakobranchus ocellatus</name>
    <dbReference type="NCBI Taxonomy" id="259542"/>
    <lineage>
        <taxon>Eukaryota</taxon>
        <taxon>Metazoa</taxon>
        <taxon>Spiralia</taxon>
        <taxon>Lophotrochozoa</taxon>
        <taxon>Mollusca</taxon>
        <taxon>Gastropoda</taxon>
        <taxon>Heterobranchia</taxon>
        <taxon>Euthyneura</taxon>
        <taxon>Panpulmonata</taxon>
        <taxon>Sacoglossa</taxon>
        <taxon>Placobranchoidea</taxon>
        <taxon>Plakobranchidae</taxon>
        <taxon>Plakobranchus</taxon>
    </lineage>
</organism>
<feature type="compositionally biased region" description="Basic and acidic residues" evidence="4">
    <location>
        <begin position="467"/>
        <end position="480"/>
    </location>
</feature>
<keyword evidence="2" id="KW-0539">Nucleus</keyword>
<evidence type="ECO:0000256" key="4">
    <source>
        <dbReference type="SAM" id="MobiDB-lite"/>
    </source>
</evidence>
<evidence type="ECO:0000256" key="5">
    <source>
        <dbReference type="SAM" id="SignalP"/>
    </source>
</evidence>
<proteinExistence type="inferred from homology"/>
<feature type="region of interest" description="Disordered" evidence="4">
    <location>
        <begin position="454"/>
        <end position="626"/>
    </location>
</feature>
<feature type="compositionally biased region" description="Basic and acidic residues" evidence="4">
    <location>
        <begin position="668"/>
        <end position="686"/>
    </location>
</feature>
<feature type="signal peptide" evidence="5">
    <location>
        <begin position="1"/>
        <end position="17"/>
    </location>
</feature>
<reference evidence="6 7" key="1">
    <citation type="journal article" date="2021" name="Elife">
        <title>Chloroplast acquisition without the gene transfer in kleptoplastic sea slugs, Plakobranchus ocellatus.</title>
        <authorList>
            <person name="Maeda T."/>
            <person name="Takahashi S."/>
            <person name="Yoshida T."/>
            <person name="Shimamura S."/>
            <person name="Takaki Y."/>
            <person name="Nagai Y."/>
            <person name="Toyoda A."/>
            <person name="Suzuki Y."/>
            <person name="Arimoto A."/>
            <person name="Ishii H."/>
            <person name="Satoh N."/>
            <person name="Nishiyama T."/>
            <person name="Hasebe M."/>
            <person name="Maruyama T."/>
            <person name="Minagawa J."/>
            <person name="Obokata J."/>
            <person name="Shigenobu S."/>
        </authorList>
    </citation>
    <scope>NUCLEOTIDE SEQUENCE [LARGE SCALE GENOMIC DNA]</scope>
</reference>
<name>A0AAV3ZHA8_9GAST</name>
<evidence type="ECO:0000313" key="6">
    <source>
        <dbReference type="EMBL" id="GFN93921.1"/>
    </source>
</evidence>
<dbReference type="PANTHER" id="PTHR23424">
    <property type="entry name" value="SERUM AMYLOID A"/>
    <property type="match status" value="1"/>
</dbReference>
<dbReference type="Proteomes" id="UP000735302">
    <property type="component" value="Unassembled WGS sequence"/>
</dbReference>
<dbReference type="EMBL" id="BLXT01002372">
    <property type="protein sequence ID" value="GFN93921.1"/>
    <property type="molecule type" value="Genomic_DNA"/>
</dbReference>
<feature type="region of interest" description="Disordered" evidence="4">
    <location>
        <begin position="645"/>
        <end position="686"/>
    </location>
</feature>
<comment type="similarity">
    <text evidence="3">Belongs to the SAAL1 family.</text>
</comment>
<feature type="region of interest" description="Disordered" evidence="4">
    <location>
        <begin position="368"/>
        <end position="430"/>
    </location>
</feature>
<feature type="compositionally biased region" description="Polar residues" evidence="4">
    <location>
        <begin position="382"/>
        <end position="391"/>
    </location>
</feature>
<feature type="compositionally biased region" description="Polar residues" evidence="4">
    <location>
        <begin position="601"/>
        <end position="610"/>
    </location>
</feature>
<dbReference type="AlphaFoldDB" id="A0AAV3ZHA8"/>
<dbReference type="PANTHER" id="PTHR23424:SF23">
    <property type="entry name" value="PROTEIN SAAL1"/>
    <property type="match status" value="1"/>
</dbReference>
<dbReference type="SUPFAM" id="SSF48371">
    <property type="entry name" value="ARM repeat"/>
    <property type="match status" value="1"/>
</dbReference>
<dbReference type="Gene3D" id="1.25.10.10">
    <property type="entry name" value="Leucine-rich Repeat Variant"/>
    <property type="match status" value="1"/>
</dbReference>
<comment type="subcellular location">
    <subcellularLocation>
        <location evidence="1">Nucleus</location>
    </subcellularLocation>
</comment>
<evidence type="ECO:0000256" key="3">
    <source>
        <dbReference type="ARBA" id="ARBA00038401"/>
    </source>
</evidence>
<comment type="caution">
    <text evidence="6">The sequence shown here is derived from an EMBL/GenBank/DDBJ whole genome shotgun (WGS) entry which is preliminary data.</text>
</comment>
<gene>
    <name evidence="6" type="ORF">PoB_002042700</name>
</gene>
<keyword evidence="5" id="KW-0732">Signal</keyword>
<evidence type="ECO:0000313" key="7">
    <source>
        <dbReference type="Proteomes" id="UP000735302"/>
    </source>
</evidence>
<feature type="compositionally biased region" description="Basic and acidic residues" evidence="4">
    <location>
        <begin position="511"/>
        <end position="549"/>
    </location>
</feature>
<dbReference type="InterPro" id="IPR052464">
    <property type="entry name" value="Synovial_Prolif_Regulator"/>
</dbReference>
<evidence type="ECO:0000256" key="2">
    <source>
        <dbReference type="ARBA" id="ARBA00023242"/>
    </source>
</evidence>
<dbReference type="InterPro" id="IPR016024">
    <property type="entry name" value="ARM-type_fold"/>
</dbReference>
<accession>A0AAV3ZHA8</accession>
<dbReference type="InterPro" id="IPR011989">
    <property type="entry name" value="ARM-like"/>
</dbReference>
<feature type="compositionally biased region" description="Basic and acidic residues" evidence="4">
    <location>
        <begin position="646"/>
        <end position="657"/>
    </location>
</feature>
<evidence type="ECO:0000256" key="1">
    <source>
        <dbReference type="ARBA" id="ARBA00004123"/>
    </source>
</evidence>
<feature type="compositionally biased region" description="Polar residues" evidence="4">
    <location>
        <begin position="402"/>
        <end position="411"/>
    </location>
</feature>
<feature type="compositionally biased region" description="Basic residues" evidence="4">
    <location>
        <begin position="498"/>
        <end position="510"/>
    </location>
</feature>
<sequence>MHWFACLHLCTINSDLAEEVETEEPLGNPALPPDVDLEKLRGDRIGDTVFSGKWCIQTVMKLMQSNVVLEPGSSVSTDDIVDMEEDLQNEVGALWDMTSNVQVCQYLHSVGAVESICFVISNSRCPRATEMCVGMLANIIYHNELWDIMKDDTSFFSILIQLLTSTDQPVLLEVNRFFNTALCHQSSEVFYSSLNENGQLVTQELLRILSGSTNGDLLKQVTELVNSLMYRDEDDTHFSARFADSDFVMAVVEASKEIGWNHETSGQNYIMEIFQHFTTYEAGIVAIAPSMEDMSASGTAYLRVLCQQGLSLATSCPVLTSILSTLHHIMSRSNSVKESLMASPSFLHCVLISLVALYRKLGQYHAISDPSNHEGNTKKRQLLTSETTWQSQEDRDDEEMGSLQTESNSGLASRKSKKSPAHASEIDNSKASWSERAFAAELSSSEASIFRTPDASPRLSYQKSGRGQREFEVSWSERRLASPLVAEEEEEEENQQWKRPKERGRFKRKSKAESEKKEIEQEKEQASDKDSDPNQIEEDKLEDHCKQDLSDSQTSCEGQLNEAGDSLSSKTVLDPTLTKETEAQELEDSNNTLKAMKIHGQSRSDPQNRLSEGFVPSGAIDEDQEKKTAIMEELEMAVGVLQNSEISRDDSKDDPKAEILSSNSLSKAGHDADRPQHSGSLDKKEIGTNEMVGRYDVGFDYMDKDKEEDEEWGGEMNKSIGGASGDKYRTLLGVIRDLIVDYLNGMAQVQAEQDGTTSIITATMTYLDRQCSGTEIRALAKCVREVQGAGASEGASAEEGQLALQRLINLCESFRAGHLKSILTGCIANGNF</sequence>
<feature type="chain" id="PRO_5043708101" evidence="5">
    <location>
        <begin position="18"/>
        <end position="832"/>
    </location>
</feature>
<protein>
    <submittedName>
        <fullName evidence="6">Uncharacterized protein</fullName>
    </submittedName>
</protein>